<dbReference type="Gene3D" id="3.90.180.10">
    <property type="entry name" value="Medium-chain alcohol dehydrogenases, catalytic domain"/>
    <property type="match status" value="2"/>
</dbReference>
<sequence length="1330" mass="143070">MDKTLDHAPMELPAVGGSSSRKPRKRVWPVLAAFVFAALYFSIDLPLLSARGSRSHVRIPLHGADTLAKCRSLSVKPAPPPAFSDRTHSDRNEPGTPLVLIRNATIWTGLDNGEDVVHGDILLENGLIKNVGDVNAFKWNTVNVTEIDAEGAWVTPGIVDVHSHIAVASSPSLKGANDANSRKGLTLPWLRSVDALNTHDDSYAHSIAGGVTTSLILPGSGDAIGGQAFVIKLRPTSERSTSSLLVDPPYGLNGTAVDYDIPPRWRHMKYSNVLNLAGAYSGTRMDTVWSYREAYEHARQIKDKQDEYCSKAFADEWEGLGEFPEDLQWEALVDVLRGKVKVQTHCYEAVDFEAFVRLSNEFQFPVAAFHHAHEAYLVPDVLKRAYEHPPAIAMFAAFARYKREAYRHSEFAPRILNDHGIKVIMKSDHPAIQSRWLLHEAQQAHYYGLPANVSLASVTTNGAELLGLDYRLGYVKEGYDADLVIWDSHPLALGSTPVQVFIDGIPQLQASFAKKRDDRQAAPITPSFEKEAEAAVKFVGLPPLEGTPITSGGILFQNISSMWRRDESGVHCVFRTRDIDDESVVFVEDGEILCAGTMGTCTSFLDGEGLTVINLEGGSITPALVSAGTSLGLQEIDAEASTVDGTVFDPLQGSIPAVLGKGSIIYAVDGLMFGTRDALNAYRSGVSTAVTSPISNGLLGGLGTYFSLGAKHKLEDGAVLNDATAVHVTVAHQDGGPSVSTQIAALRRLLLGPYIGERGASFEAIVKGELPLVVNVKNADIMASLVKLKQEVEAVSGTPIKMTLIGAGEAHLVAAELAAANVGVIVTPPRPFPFTWEGRRIIQGPPVTEQSLVTTLFAHGVLVGIGHQGVGEYAPLTGWAARNLRWDAAWAHIDSHGLISMEDALNMASTNVEKLLGVTRRASESDTVATKGGELLSFEGKVVAVKMATRLPKETRALVLKKSSAERKPLYHDAVIEKRLIPPLQSGQVLIKMGAVAFNHRDLWIRYGQYPNIAFGATFGADGAGTVVASADPHDPLLKRRVFLSPMRGWESSPDAPEPESTFGILGGGKTPLWEPLQNHLDDVHMAAWPVCGLTAWRATMVHARVARGQTILITGIGGGVALIALQLCLAKGANVFVTSSSEDKIRKAIALGAADGVLYTSSVFFFVFLDSTPHVSQLRMSSAEDWPSQLAKFLAEGGRSVLFDAVIDSGGGDIMGQVNKVLKRGGKVIVYGMTANPVVKFTMREVLKHHQLIGLNKGSTMGSYQDLVDATRFMAEHAIVPVVSHVLEGLGSTEQGFELMKRGSQFGKIVVRMDEGGQVSGATLVASVA</sequence>
<dbReference type="InterPro" id="IPR013149">
    <property type="entry name" value="ADH-like_C"/>
</dbReference>
<dbReference type="GO" id="GO:0016491">
    <property type="term" value="F:oxidoreductase activity"/>
    <property type="evidence" value="ECO:0007669"/>
    <property type="project" value="InterPro"/>
</dbReference>
<dbReference type="PANTHER" id="PTHR45033">
    <property type="match status" value="1"/>
</dbReference>
<dbReference type="Pfam" id="PF00107">
    <property type="entry name" value="ADH_zinc_N"/>
    <property type="match status" value="1"/>
</dbReference>
<accession>A0A8I3AA27</accession>
<dbReference type="EMBL" id="JAGFBS010000009">
    <property type="protein sequence ID" value="KAG6377498.1"/>
    <property type="molecule type" value="Genomic_DNA"/>
</dbReference>
<dbReference type="PANTHER" id="PTHR45033:SF3">
    <property type="entry name" value="DEHYDROGENASE, PUTATIVE (AFU_ORTHOLOGUE AFUA_2G13270)-RELATED"/>
    <property type="match status" value="1"/>
</dbReference>
<reference evidence="4" key="1">
    <citation type="submission" date="2021-03" db="EMBL/GenBank/DDBJ databases">
        <title>Evolutionary innovations through gain and loss of genes in the ectomycorrhizal Boletales.</title>
        <authorList>
            <person name="Wu G."/>
            <person name="Miyauchi S."/>
            <person name="Morin E."/>
            <person name="Yang Z.-L."/>
            <person name="Xu J."/>
            <person name="Martin F.M."/>
        </authorList>
    </citation>
    <scope>NUCLEOTIDE SEQUENCE</scope>
    <source>
        <strain evidence="4">BR01</strain>
    </source>
</reference>
<keyword evidence="2" id="KW-1133">Transmembrane helix</keyword>
<proteinExistence type="predicted"/>
<evidence type="ECO:0000313" key="5">
    <source>
        <dbReference type="Proteomes" id="UP000683000"/>
    </source>
</evidence>
<feature type="domain" description="Enoyl reductase (ER)" evidence="3">
    <location>
        <begin position="973"/>
        <end position="1312"/>
    </location>
</feature>
<feature type="region of interest" description="Disordered" evidence="1">
    <location>
        <begin position="1"/>
        <end position="22"/>
    </location>
</feature>
<dbReference type="Gene3D" id="3.20.20.140">
    <property type="entry name" value="Metal-dependent hydrolases"/>
    <property type="match status" value="2"/>
</dbReference>
<keyword evidence="5" id="KW-1185">Reference proteome</keyword>
<evidence type="ECO:0000256" key="1">
    <source>
        <dbReference type="SAM" id="MobiDB-lite"/>
    </source>
</evidence>
<keyword evidence="2" id="KW-0472">Membrane</keyword>
<dbReference type="InterPro" id="IPR032466">
    <property type="entry name" value="Metal_Hydrolase"/>
</dbReference>
<name>A0A8I3AA27_9AGAM</name>
<protein>
    <recommendedName>
        <fullName evidence="3">Enoyl reductase (ER) domain-containing protein</fullName>
    </recommendedName>
</protein>
<dbReference type="InterPro" id="IPR013154">
    <property type="entry name" value="ADH-like_N"/>
</dbReference>
<organism evidence="4 5">
    <name type="scientific">Boletus reticuloceps</name>
    <dbReference type="NCBI Taxonomy" id="495285"/>
    <lineage>
        <taxon>Eukaryota</taxon>
        <taxon>Fungi</taxon>
        <taxon>Dikarya</taxon>
        <taxon>Basidiomycota</taxon>
        <taxon>Agaricomycotina</taxon>
        <taxon>Agaricomycetes</taxon>
        <taxon>Agaricomycetidae</taxon>
        <taxon>Boletales</taxon>
        <taxon>Boletineae</taxon>
        <taxon>Boletaceae</taxon>
        <taxon>Boletoideae</taxon>
        <taxon>Boletus</taxon>
    </lineage>
</organism>
<dbReference type="InterPro" id="IPR011059">
    <property type="entry name" value="Metal-dep_hydrolase_composite"/>
</dbReference>
<dbReference type="OrthoDB" id="10258955at2759"/>
<evidence type="ECO:0000313" key="4">
    <source>
        <dbReference type="EMBL" id="KAG6377498.1"/>
    </source>
</evidence>
<evidence type="ECO:0000259" key="3">
    <source>
        <dbReference type="SMART" id="SM00829"/>
    </source>
</evidence>
<comment type="caution">
    <text evidence="4">The sequence shown here is derived from an EMBL/GenBank/DDBJ whole genome shotgun (WGS) entry which is preliminary data.</text>
</comment>
<dbReference type="InterPro" id="IPR006680">
    <property type="entry name" value="Amidohydro-rel"/>
</dbReference>
<dbReference type="SUPFAM" id="SSF51338">
    <property type="entry name" value="Composite domain of metallo-dependent hydrolases"/>
    <property type="match status" value="1"/>
</dbReference>
<dbReference type="Pfam" id="PF08240">
    <property type="entry name" value="ADH_N"/>
    <property type="match status" value="1"/>
</dbReference>
<dbReference type="GO" id="GO:0016810">
    <property type="term" value="F:hydrolase activity, acting on carbon-nitrogen (but not peptide) bonds"/>
    <property type="evidence" value="ECO:0007669"/>
    <property type="project" value="InterPro"/>
</dbReference>
<dbReference type="SUPFAM" id="SSF51735">
    <property type="entry name" value="NAD(P)-binding Rossmann-fold domains"/>
    <property type="match status" value="1"/>
</dbReference>
<dbReference type="Pfam" id="PF01979">
    <property type="entry name" value="Amidohydro_1"/>
    <property type="match status" value="1"/>
</dbReference>
<dbReference type="SUPFAM" id="SSF51556">
    <property type="entry name" value="Metallo-dependent hydrolases"/>
    <property type="match status" value="1"/>
</dbReference>
<dbReference type="InterPro" id="IPR020843">
    <property type="entry name" value="ER"/>
</dbReference>
<dbReference type="Proteomes" id="UP000683000">
    <property type="component" value="Unassembled WGS sequence"/>
</dbReference>
<dbReference type="SUPFAM" id="SSF50129">
    <property type="entry name" value="GroES-like"/>
    <property type="match status" value="1"/>
</dbReference>
<keyword evidence="2" id="KW-0812">Transmembrane</keyword>
<dbReference type="InterPro" id="IPR036291">
    <property type="entry name" value="NAD(P)-bd_dom_sf"/>
</dbReference>
<dbReference type="InterPro" id="IPR052711">
    <property type="entry name" value="Zinc_ADH-like"/>
</dbReference>
<dbReference type="SMART" id="SM00829">
    <property type="entry name" value="PKS_ER"/>
    <property type="match status" value="1"/>
</dbReference>
<feature type="transmembrane region" description="Helical" evidence="2">
    <location>
        <begin position="27"/>
        <end position="48"/>
    </location>
</feature>
<evidence type="ECO:0000256" key="2">
    <source>
        <dbReference type="SAM" id="Phobius"/>
    </source>
</evidence>
<dbReference type="InterPro" id="IPR011032">
    <property type="entry name" value="GroES-like_sf"/>
</dbReference>
<gene>
    <name evidence="4" type="ORF">JVT61DRAFT_15306</name>
</gene>